<dbReference type="AlphaFoldDB" id="A0A366K6E8"/>
<accession>A0A366K6E8</accession>
<dbReference type="GO" id="GO:0003955">
    <property type="term" value="F:NAD(P)H dehydrogenase (quinone) activity"/>
    <property type="evidence" value="ECO:0007669"/>
    <property type="project" value="TreeGrafter"/>
</dbReference>
<feature type="domain" description="Flavodoxin-like fold" evidence="3">
    <location>
        <begin position="2"/>
        <end position="188"/>
    </location>
</feature>
<evidence type="ECO:0000313" key="5">
    <source>
        <dbReference type="Proteomes" id="UP000252530"/>
    </source>
</evidence>
<dbReference type="RefSeq" id="WP_113860663.1">
    <property type="nucleotide sequence ID" value="NZ_PDCG01000009.1"/>
</dbReference>
<dbReference type="Pfam" id="PF02525">
    <property type="entry name" value="Flavodoxin_2"/>
    <property type="match status" value="1"/>
</dbReference>
<organism evidence="4 5">
    <name type="scientific">Bifidobacterium aemilianum</name>
    <dbReference type="NCBI Taxonomy" id="2493120"/>
    <lineage>
        <taxon>Bacteria</taxon>
        <taxon>Bacillati</taxon>
        <taxon>Actinomycetota</taxon>
        <taxon>Actinomycetes</taxon>
        <taxon>Bifidobacteriales</taxon>
        <taxon>Bifidobacteriaceae</taxon>
        <taxon>Bifidobacterium</taxon>
    </lineage>
</organism>
<dbReference type="PANTHER" id="PTHR10204:SF34">
    <property type="entry name" value="NAD(P)H DEHYDROGENASE [QUINONE] 1 ISOFORM 1"/>
    <property type="match status" value="1"/>
</dbReference>
<evidence type="ECO:0000256" key="2">
    <source>
        <dbReference type="ARBA" id="ARBA00023002"/>
    </source>
</evidence>
<name>A0A366K6E8_9BIFI</name>
<dbReference type="GO" id="GO:0005829">
    <property type="term" value="C:cytosol"/>
    <property type="evidence" value="ECO:0007669"/>
    <property type="project" value="TreeGrafter"/>
</dbReference>
<evidence type="ECO:0000259" key="3">
    <source>
        <dbReference type="Pfam" id="PF02525"/>
    </source>
</evidence>
<dbReference type="PANTHER" id="PTHR10204">
    <property type="entry name" value="NAD P H OXIDOREDUCTASE-RELATED"/>
    <property type="match status" value="1"/>
</dbReference>
<keyword evidence="2" id="KW-0560">Oxidoreductase</keyword>
<dbReference type="OrthoDB" id="9798454at2"/>
<gene>
    <name evidence="4" type="ORF">CRD60_07535</name>
</gene>
<sequence>MSKLLIITSNPEPDSLTNAAGAAVAQGAEEKGVQAEILDLYDVGFNPVYTLADREHYLGRAPMPEDVLPIQQRIAQADALVIVFPMYWFTMPAMVKGLFDRVICRGFAYSPDGTPGALAGKKVRLVMLMGGTESGIKELGVEAGLRAQICSQTFGKYCDVSDVDFVYIEDLTMGDDSEPCRQTAALQLEGMKRLGASLV</sequence>
<proteinExistence type="inferred from homology"/>
<comment type="caution">
    <text evidence="4">The sequence shown here is derived from an EMBL/GenBank/DDBJ whole genome shotgun (WGS) entry which is preliminary data.</text>
</comment>
<dbReference type="SUPFAM" id="SSF52218">
    <property type="entry name" value="Flavoproteins"/>
    <property type="match status" value="1"/>
</dbReference>
<evidence type="ECO:0000256" key="1">
    <source>
        <dbReference type="ARBA" id="ARBA00006252"/>
    </source>
</evidence>
<comment type="similarity">
    <text evidence="1">Belongs to the NAD(P)H dehydrogenase (quinone) family.</text>
</comment>
<dbReference type="Gene3D" id="3.40.50.360">
    <property type="match status" value="1"/>
</dbReference>
<dbReference type="InterPro" id="IPR029039">
    <property type="entry name" value="Flavoprotein-like_sf"/>
</dbReference>
<dbReference type="InterPro" id="IPR051545">
    <property type="entry name" value="NAD(P)H_dehydrogenase_qn"/>
</dbReference>
<dbReference type="InterPro" id="IPR003680">
    <property type="entry name" value="Flavodoxin_fold"/>
</dbReference>
<protein>
    <submittedName>
        <fullName evidence="4">NAD(P)H dehydrogenase</fullName>
    </submittedName>
</protein>
<dbReference type="EMBL" id="PDCG01000009">
    <property type="protein sequence ID" value="RBP97320.1"/>
    <property type="molecule type" value="Genomic_DNA"/>
</dbReference>
<reference evidence="4 5" key="1">
    <citation type="submission" date="2017-10" db="EMBL/GenBank/DDBJ databases">
        <title>Bifidobacterium xylocopum sp. nov. and Bifidobacterium aemilianum sp. nov., from the carpenter bee (Xylocopa violacea) digestive tract.</title>
        <authorList>
            <person name="Alberoni D."/>
            <person name="Baffoni L."/>
            <person name="Di Gioia D."/>
            <person name="Gaggia F."/>
            <person name="Biavati B."/>
        </authorList>
    </citation>
    <scope>NUCLEOTIDE SEQUENCE [LARGE SCALE GENOMIC DNA]</scope>
    <source>
        <strain evidence="4 5">XV10</strain>
    </source>
</reference>
<keyword evidence="5" id="KW-1185">Reference proteome</keyword>
<dbReference type="Proteomes" id="UP000252530">
    <property type="component" value="Unassembled WGS sequence"/>
</dbReference>
<evidence type="ECO:0000313" key="4">
    <source>
        <dbReference type="EMBL" id="RBP97320.1"/>
    </source>
</evidence>